<name>C4XU66_SOLM1</name>
<feature type="repeat" description="WD" evidence="3">
    <location>
        <begin position="47"/>
        <end position="88"/>
    </location>
</feature>
<evidence type="ECO:0000313" key="6">
    <source>
        <dbReference type="Proteomes" id="UP000009071"/>
    </source>
</evidence>
<keyword evidence="1 3" id="KW-0853">WD repeat</keyword>
<evidence type="ECO:0000256" key="2">
    <source>
        <dbReference type="ARBA" id="ARBA00022737"/>
    </source>
</evidence>
<dbReference type="InterPro" id="IPR001680">
    <property type="entry name" value="WD40_rpt"/>
</dbReference>
<dbReference type="PANTHER" id="PTHR19879">
    <property type="entry name" value="TRANSCRIPTION INITIATION FACTOR TFIID"/>
    <property type="match status" value="1"/>
</dbReference>
<dbReference type="InterPro" id="IPR015943">
    <property type="entry name" value="WD40/YVTN_repeat-like_dom_sf"/>
</dbReference>
<dbReference type="SMART" id="SM00320">
    <property type="entry name" value="WD40"/>
    <property type="match status" value="5"/>
</dbReference>
<dbReference type="EMBL" id="AP010904">
    <property type="protein sequence ID" value="BAH76088.1"/>
    <property type="molecule type" value="Genomic_DNA"/>
</dbReference>
<dbReference type="eggNOG" id="COG4249">
    <property type="taxonomic scope" value="Bacteria"/>
</dbReference>
<evidence type="ECO:0000259" key="4">
    <source>
        <dbReference type="Pfam" id="PF00656"/>
    </source>
</evidence>
<dbReference type="SUPFAM" id="SSF50978">
    <property type="entry name" value="WD40 repeat-like"/>
    <property type="match status" value="1"/>
</dbReference>
<dbReference type="Proteomes" id="UP000009071">
    <property type="component" value="Chromosome"/>
</dbReference>
<keyword evidence="6" id="KW-1185">Reference proteome</keyword>
<dbReference type="GO" id="GO:0004197">
    <property type="term" value="F:cysteine-type endopeptidase activity"/>
    <property type="evidence" value="ECO:0007669"/>
    <property type="project" value="InterPro"/>
</dbReference>
<reference evidence="5 6" key="1">
    <citation type="journal article" date="2009" name="Genome Res.">
        <title>Whole genome sequence of Desulfovibrio magneticus strain RS-1 revealed common gene clusters in magnetotactic bacteria.</title>
        <authorList>
            <person name="Nakazawa H."/>
            <person name="Arakaki A."/>
            <person name="Narita-Yamada S."/>
            <person name="Yashiro I."/>
            <person name="Jinno K."/>
            <person name="Aoki N."/>
            <person name="Tsuruyama A."/>
            <person name="Okamura Y."/>
            <person name="Tanikawa S."/>
            <person name="Fujita N."/>
            <person name="Takeyama H."/>
            <person name="Matsunaga T."/>
        </authorList>
    </citation>
    <scope>NUCLEOTIDE SEQUENCE [LARGE SCALE GENOMIC DNA]</scope>
    <source>
        <strain evidence="6">ATCC 700980 / DSM 13731 / RS-1</strain>
    </source>
</reference>
<dbReference type="SUPFAM" id="SSF50969">
    <property type="entry name" value="YVTN repeat-like/Quinoprotein amine dehydrogenase"/>
    <property type="match status" value="1"/>
</dbReference>
<dbReference type="GO" id="GO:0006508">
    <property type="term" value="P:proteolysis"/>
    <property type="evidence" value="ECO:0007669"/>
    <property type="project" value="InterPro"/>
</dbReference>
<dbReference type="PROSITE" id="PS50082">
    <property type="entry name" value="WD_REPEATS_2"/>
    <property type="match status" value="1"/>
</dbReference>
<dbReference type="InterPro" id="IPR019775">
    <property type="entry name" value="WD40_repeat_CS"/>
</dbReference>
<dbReference type="Gene3D" id="2.130.10.10">
    <property type="entry name" value="YVTN repeat-like/Quinoprotein amine dehydrogenase"/>
    <property type="match status" value="3"/>
</dbReference>
<sequence>MRAARYWARSLPMRLRVLVLTILVLLFSFTHVAAATPPAEPILRIETGMHTALIKRIAVDALGRYLATASDDKTCRVWDIKTGEQLRVLRPPIGHEYEGRLYSVAMSPDGRYVFCGGWSGYGWDKAHSVYVFDRESGQLVRRLTGLPSVVNHLAISRDGAYLAAVLGEDGLRVWRLSDLALVGQDRDYKGESYGAAFDGKGHLATACYDGAVRLYRVADTGLTLLAKTQTQGGARPFSLAFSPDGSQLAVGFTDTPAVTVLDAETLGLLGAPNLAGVDNGNLATVAFAADGSLLAAGRWVTDRGCPIRSFKPSDYVQYRDLDTGKSAVVALCPLPDGGVAYGTVAPRWGVLRPDGSFGMTRSPAIQDYRSSVRAFYLDRTGETVGYAVGGRKGVYRFALPGRDLRHIDAVTPDMAAPRTQAAGLTVAGWEGGRTPTLNGQPLKMKDFETSFSLAIAPDNRRLILGTSWNVRAYGADGAPLWQTPAPDTVWAVNVSGDGRMVVAAMGDGSIRWYRLEDGRELLSYFPNADGKRWVLWTPTGYYDASPGGEDMIGWNVNNGPDHAADFFPASRFREAYHRPDVVDMVPRALDEDRALAAANVARGGDVRAPSVLTARPPVVEILSPAPGGGFAAPDMAVKYAVRSPGGEDITAVRVLVDGARVLEQRPNLAGRGLEPSVLTSNVALPERDVVLSVVAENKNGPSAPATVKLKWTGRAAAPAAPASKLYVLAIGAGAYADKSLSLTYPAKDAQDFAAAMALQKGKLYSDVVVRTLTDEAATKEAILNGLDWIERQTTQHDVAMIFLAGHGVNDKNGDYYFLPTTVELEKLRASGLPFMEVQKTIRNIAGKTLFFVDTCHSGSIMGASRRGMTDVNGVINELSSAGNGAIVFAASTGRQYSLEKPDWQNGAFTKALVEGVLGKADVKRTGRVTFKMLDLYISERVKELTGGEQTPTTGVPGTVEDFPIAAY</sequence>
<dbReference type="Pfam" id="PF00656">
    <property type="entry name" value="Peptidase_C14"/>
    <property type="match status" value="1"/>
</dbReference>
<dbReference type="eggNOG" id="COG3391">
    <property type="taxonomic scope" value="Bacteria"/>
</dbReference>
<gene>
    <name evidence="5" type="ordered locus">DMR_25970</name>
</gene>
<dbReference type="InterPro" id="IPR011600">
    <property type="entry name" value="Pept_C14_caspase"/>
</dbReference>
<dbReference type="PANTHER" id="PTHR19879:SF9">
    <property type="entry name" value="TRANSCRIPTION INITIATION FACTOR TFIID SUBUNIT 5"/>
    <property type="match status" value="1"/>
</dbReference>
<evidence type="ECO:0000313" key="5">
    <source>
        <dbReference type="EMBL" id="BAH76088.1"/>
    </source>
</evidence>
<dbReference type="KEGG" id="dma:DMR_25970"/>
<accession>C4XU66</accession>
<dbReference type="Pfam" id="PF00400">
    <property type="entry name" value="WD40"/>
    <property type="match status" value="3"/>
</dbReference>
<proteinExistence type="predicted"/>
<feature type="domain" description="Peptidase C14 caspase" evidence="4">
    <location>
        <begin position="727"/>
        <end position="952"/>
    </location>
</feature>
<dbReference type="InterPro" id="IPR011044">
    <property type="entry name" value="Quino_amine_DH_bsu"/>
</dbReference>
<dbReference type="InterPro" id="IPR036322">
    <property type="entry name" value="WD40_repeat_dom_sf"/>
</dbReference>
<dbReference type="InterPro" id="IPR029030">
    <property type="entry name" value="Caspase-like_dom_sf"/>
</dbReference>
<dbReference type="STRING" id="573370.DMR_25970"/>
<dbReference type="PROSITE" id="PS50294">
    <property type="entry name" value="WD_REPEATS_REGION"/>
    <property type="match status" value="1"/>
</dbReference>
<keyword evidence="2" id="KW-0677">Repeat</keyword>
<protein>
    <recommendedName>
        <fullName evidence="4">Peptidase C14 caspase domain-containing protein</fullName>
    </recommendedName>
</protein>
<evidence type="ECO:0000256" key="1">
    <source>
        <dbReference type="ARBA" id="ARBA00022574"/>
    </source>
</evidence>
<dbReference type="Gene3D" id="3.40.50.1460">
    <property type="match status" value="1"/>
</dbReference>
<dbReference type="SUPFAM" id="SSF52129">
    <property type="entry name" value="Caspase-like"/>
    <property type="match status" value="1"/>
</dbReference>
<dbReference type="PROSITE" id="PS00678">
    <property type="entry name" value="WD_REPEATS_1"/>
    <property type="match status" value="1"/>
</dbReference>
<dbReference type="HOGENOM" id="CLU_009283_0_0_7"/>
<dbReference type="AlphaFoldDB" id="C4XU66"/>
<evidence type="ECO:0000256" key="3">
    <source>
        <dbReference type="PROSITE-ProRule" id="PRU00221"/>
    </source>
</evidence>
<organism evidence="5 6">
    <name type="scientific">Solidesulfovibrio magneticus (strain ATCC 700980 / DSM 13731 / RS-1)</name>
    <name type="common">Desulfovibrio magneticus</name>
    <dbReference type="NCBI Taxonomy" id="573370"/>
    <lineage>
        <taxon>Bacteria</taxon>
        <taxon>Pseudomonadati</taxon>
        <taxon>Thermodesulfobacteriota</taxon>
        <taxon>Desulfovibrionia</taxon>
        <taxon>Desulfovibrionales</taxon>
        <taxon>Desulfovibrionaceae</taxon>
        <taxon>Solidesulfovibrio</taxon>
    </lineage>
</organism>